<dbReference type="Pfam" id="PF00535">
    <property type="entry name" value="Glycos_transf_2"/>
    <property type="match status" value="1"/>
</dbReference>
<evidence type="ECO:0000256" key="1">
    <source>
        <dbReference type="ARBA" id="ARBA00022676"/>
    </source>
</evidence>
<dbReference type="SUPFAM" id="SSF53448">
    <property type="entry name" value="Nucleotide-diphospho-sugar transferases"/>
    <property type="match status" value="1"/>
</dbReference>
<accession>A0A1I0FNV7</accession>
<dbReference type="InterPro" id="IPR001173">
    <property type="entry name" value="Glyco_trans_2-like"/>
</dbReference>
<dbReference type="OrthoDB" id="396512at2"/>
<evidence type="ECO:0000313" key="5">
    <source>
        <dbReference type="Proteomes" id="UP000199820"/>
    </source>
</evidence>
<name>A0A1I0FNV7_9FIRM</name>
<dbReference type="PANTHER" id="PTHR22916:SF51">
    <property type="entry name" value="GLYCOSYLTRANSFERASE EPSH-RELATED"/>
    <property type="match status" value="1"/>
</dbReference>
<dbReference type="GO" id="GO:0016757">
    <property type="term" value="F:glycosyltransferase activity"/>
    <property type="evidence" value="ECO:0007669"/>
    <property type="project" value="UniProtKB-KW"/>
</dbReference>
<proteinExistence type="predicted"/>
<dbReference type="EMBL" id="FOIL01000026">
    <property type="protein sequence ID" value="SET58989.1"/>
    <property type="molecule type" value="Genomic_DNA"/>
</dbReference>
<evidence type="ECO:0000256" key="2">
    <source>
        <dbReference type="ARBA" id="ARBA00022679"/>
    </source>
</evidence>
<dbReference type="Proteomes" id="UP000199820">
    <property type="component" value="Unassembled WGS sequence"/>
</dbReference>
<gene>
    <name evidence="4" type="ORF">SAMN04487771_102638</name>
</gene>
<keyword evidence="2 4" id="KW-0808">Transferase</keyword>
<dbReference type="AlphaFoldDB" id="A0A1I0FNV7"/>
<keyword evidence="5" id="KW-1185">Reference proteome</keyword>
<sequence>MNKLLTVVVPSYNAEKYLRHNLDSLCLEEVLGELEIIVVDDGSTDLTAQIADEYAEKFPGTVVPVHKENGGHGSGINTGIRYATGMYFKVIDADDWVDAEDLKNLICFIREKCRKHLCEAPRSNNPEFVSEDITKKTDNNPDNDTDIARENDIAESLPDIIAGGYYWVYGQSEDAPKKEEFDKPFEGVEYGHIYSFDEIAEKAYIKMHSMTIRTDILKEKNIRIDEHRYYVDTEYILYPIPYVKTVVFLNDHLYRYFISREGQSMSPQQMTKNKVQYDGVLQSLYEFYKNALTKKEMTDAKKTYIEHLIARVYASRIKILLWDRIAPATRRELMTMEQELKKNYSGIYHSNRNKAVAMLRASGYWLYYPAAMALRMRK</sequence>
<dbReference type="RefSeq" id="WP_074649683.1">
    <property type="nucleotide sequence ID" value="NZ_FOIL01000026.1"/>
</dbReference>
<dbReference type="CDD" id="cd00761">
    <property type="entry name" value="Glyco_tranf_GTA_type"/>
    <property type="match status" value="1"/>
</dbReference>
<protein>
    <submittedName>
        <fullName evidence="4">Glycosyltransferase involved in cell wall bisynthesis</fullName>
    </submittedName>
</protein>
<dbReference type="Gene3D" id="3.90.550.10">
    <property type="entry name" value="Spore Coat Polysaccharide Biosynthesis Protein SpsA, Chain A"/>
    <property type="match status" value="1"/>
</dbReference>
<reference evidence="4 5" key="1">
    <citation type="submission" date="2016-10" db="EMBL/GenBank/DDBJ databases">
        <authorList>
            <person name="de Groot N.N."/>
        </authorList>
    </citation>
    <scope>NUCLEOTIDE SEQUENCE [LARGE SCALE GENOMIC DNA]</scope>
    <source>
        <strain evidence="4 5">KH1P1</strain>
    </source>
</reference>
<keyword evidence="1" id="KW-0328">Glycosyltransferase</keyword>
<feature type="domain" description="Glycosyltransferase 2-like" evidence="3">
    <location>
        <begin position="6"/>
        <end position="125"/>
    </location>
</feature>
<organism evidence="4 5">
    <name type="scientific">[Clostridium] aminophilum</name>
    <dbReference type="NCBI Taxonomy" id="1526"/>
    <lineage>
        <taxon>Bacteria</taxon>
        <taxon>Bacillati</taxon>
        <taxon>Bacillota</taxon>
        <taxon>Clostridia</taxon>
        <taxon>Lachnospirales</taxon>
        <taxon>Lachnospiraceae</taxon>
    </lineage>
</organism>
<dbReference type="InterPro" id="IPR029044">
    <property type="entry name" value="Nucleotide-diphossugar_trans"/>
</dbReference>
<evidence type="ECO:0000313" key="4">
    <source>
        <dbReference type="EMBL" id="SET58989.1"/>
    </source>
</evidence>
<dbReference type="PANTHER" id="PTHR22916">
    <property type="entry name" value="GLYCOSYLTRANSFERASE"/>
    <property type="match status" value="1"/>
</dbReference>
<evidence type="ECO:0000259" key="3">
    <source>
        <dbReference type="Pfam" id="PF00535"/>
    </source>
</evidence>